<evidence type="ECO:0000313" key="1">
    <source>
        <dbReference type="EMBL" id="GIY68094.1"/>
    </source>
</evidence>
<protein>
    <submittedName>
        <fullName evidence="1">Uncharacterized protein</fullName>
    </submittedName>
</protein>
<keyword evidence="2" id="KW-1185">Reference proteome</keyword>
<dbReference type="AlphaFoldDB" id="A0AAV4VDK1"/>
<sequence>MPTPSLRRQCSKCIPGHLCACRHGGPHGERHHADDRDEEVAHQFRLRRFLVSPTALVTGPAATATPHGDVACLEQHSVHCRGIFDLSWFFFCPRPKGRTRKTWEAVLHFVQELLWQLSSFCEDIDVSSISFM</sequence>
<dbReference type="EMBL" id="BPLR01014325">
    <property type="protein sequence ID" value="GIY68094.1"/>
    <property type="molecule type" value="Genomic_DNA"/>
</dbReference>
<dbReference type="Proteomes" id="UP001054945">
    <property type="component" value="Unassembled WGS sequence"/>
</dbReference>
<comment type="caution">
    <text evidence="1">The sequence shown here is derived from an EMBL/GenBank/DDBJ whole genome shotgun (WGS) entry which is preliminary data.</text>
</comment>
<proteinExistence type="predicted"/>
<reference evidence="1 2" key="1">
    <citation type="submission" date="2021-06" db="EMBL/GenBank/DDBJ databases">
        <title>Caerostris extrusa draft genome.</title>
        <authorList>
            <person name="Kono N."/>
            <person name="Arakawa K."/>
        </authorList>
    </citation>
    <scope>NUCLEOTIDE SEQUENCE [LARGE SCALE GENOMIC DNA]</scope>
</reference>
<evidence type="ECO:0000313" key="2">
    <source>
        <dbReference type="Proteomes" id="UP001054945"/>
    </source>
</evidence>
<gene>
    <name evidence="1" type="ORF">CEXT_623031</name>
</gene>
<accession>A0AAV4VDK1</accession>
<organism evidence="1 2">
    <name type="scientific">Caerostris extrusa</name>
    <name type="common">Bark spider</name>
    <name type="synonym">Caerostris bankana</name>
    <dbReference type="NCBI Taxonomy" id="172846"/>
    <lineage>
        <taxon>Eukaryota</taxon>
        <taxon>Metazoa</taxon>
        <taxon>Ecdysozoa</taxon>
        <taxon>Arthropoda</taxon>
        <taxon>Chelicerata</taxon>
        <taxon>Arachnida</taxon>
        <taxon>Araneae</taxon>
        <taxon>Araneomorphae</taxon>
        <taxon>Entelegynae</taxon>
        <taxon>Araneoidea</taxon>
        <taxon>Araneidae</taxon>
        <taxon>Caerostris</taxon>
    </lineage>
</organism>
<name>A0AAV4VDK1_CAEEX</name>